<proteinExistence type="predicted"/>
<feature type="compositionally biased region" description="Basic and acidic residues" evidence="1">
    <location>
        <begin position="1"/>
        <end position="23"/>
    </location>
</feature>
<keyword evidence="3" id="KW-1185">Reference proteome</keyword>
<organism evidence="2 3">
    <name type="scientific">Angomonas deanei</name>
    <dbReference type="NCBI Taxonomy" id="59799"/>
    <lineage>
        <taxon>Eukaryota</taxon>
        <taxon>Discoba</taxon>
        <taxon>Euglenozoa</taxon>
        <taxon>Kinetoplastea</taxon>
        <taxon>Metakinetoplastina</taxon>
        <taxon>Trypanosomatida</taxon>
        <taxon>Trypanosomatidae</taxon>
        <taxon>Strigomonadinae</taxon>
        <taxon>Angomonas</taxon>
    </lineage>
</organism>
<feature type="region of interest" description="Disordered" evidence="1">
    <location>
        <begin position="127"/>
        <end position="150"/>
    </location>
</feature>
<evidence type="ECO:0000313" key="2">
    <source>
        <dbReference type="EMBL" id="CAD2219608.1"/>
    </source>
</evidence>
<dbReference type="OrthoDB" id="273469at2759"/>
<protein>
    <submittedName>
        <fullName evidence="2">Uncharacterized protein</fullName>
    </submittedName>
</protein>
<feature type="region of interest" description="Disordered" evidence="1">
    <location>
        <begin position="213"/>
        <end position="237"/>
    </location>
</feature>
<evidence type="ECO:0000313" key="3">
    <source>
        <dbReference type="Proteomes" id="UP000515908"/>
    </source>
</evidence>
<feature type="compositionally biased region" description="Basic and acidic residues" evidence="1">
    <location>
        <begin position="31"/>
        <end position="46"/>
    </location>
</feature>
<reference evidence="2 3" key="1">
    <citation type="submission" date="2020-08" db="EMBL/GenBank/DDBJ databases">
        <authorList>
            <person name="Newling K."/>
            <person name="Davey J."/>
            <person name="Forrester S."/>
        </authorList>
    </citation>
    <scope>NUCLEOTIDE SEQUENCE [LARGE SCALE GENOMIC DNA]</scope>
    <source>
        <strain evidence="3">Crithidia deanei Carvalho (ATCC PRA-265)</strain>
    </source>
</reference>
<evidence type="ECO:0000256" key="1">
    <source>
        <dbReference type="SAM" id="MobiDB-lite"/>
    </source>
</evidence>
<gene>
    <name evidence="2" type="ORF">ADEAN_000711700</name>
</gene>
<sequence>MQKEKAREDKAKLAEERKKELSAAKKKRNAPPREDTEFKIASEEKPQKKRISFDTAEGEDTTEEHHAMRYPGDTKKKVKDFYELVDVVRFGERVEAPPVFDVVPNKNAAVTKLAAKLEREALTAGKQTTRVGLRKPADASSGGASRRLNNSIENERTWLLSGGGKAGEHKRLARLGLAPAATQHNNVNHAEEARKLTKEKEMQLLRQSVMATYQRNRSKEVQSKKGVDMKHEFPRFE</sequence>
<feature type="compositionally biased region" description="Basic and acidic residues" evidence="1">
    <location>
        <begin position="217"/>
        <end position="237"/>
    </location>
</feature>
<accession>A0A7G2CID3</accession>
<name>A0A7G2CID3_9TRYP</name>
<dbReference type="AlphaFoldDB" id="A0A7G2CID3"/>
<dbReference type="Proteomes" id="UP000515908">
    <property type="component" value="Chromosome 14"/>
</dbReference>
<dbReference type="VEuPathDB" id="TriTrypDB:ADEAN_000711700"/>
<feature type="region of interest" description="Disordered" evidence="1">
    <location>
        <begin position="1"/>
        <end position="71"/>
    </location>
</feature>
<dbReference type="EMBL" id="LR877158">
    <property type="protein sequence ID" value="CAD2219608.1"/>
    <property type="molecule type" value="Genomic_DNA"/>
</dbReference>